<protein>
    <submittedName>
        <fullName evidence="1">Uncharacterized protein</fullName>
    </submittedName>
</protein>
<dbReference type="RefSeq" id="WP_288185209.1">
    <property type="nucleotide sequence ID" value="NZ_LT608335.1"/>
</dbReference>
<name>A0A212LYG4_9FIRM</name>
<proteinExistence type="predicted"/>
<gene>
    <name evidence="1" type="ORF">KL86SPO_50327</name>
</gene>
<accession>A0A212LYG4</accession>
<organism evidence="1">
    <name type="scientific">uncultured Sporomusa sp</name>
    <dbReference type="NCBI Taxonomy" id="307249"/>
    <lineage>
        <taxon>Bacteria</taxon>
        <taxon>Bacillati</taxon>
        <taxon>Bacillota</taxon>
        <taxon>Negativicutes</taxon>
        <taxon>Selenomonadales</taxon>
        <taxon>Sporomusaceae</taxon>
        <taxon>Sporomusa</taxon>
        <taxon>environmental samples</taxon>
    </lineage>
</organism>
<evidence type="ECO:0000313" key="1">
    <source>
        <dbReference type="EMBL" id="SCM82556.1"/>
    </source>
</evidence>
<sequence length="244" mass="28091">MSEKYVFVRRDSRASNSIGKILLDDLHNLRWDTISGGFQARQPSVYLFGTVCCTKIIAENFGHSGLHGPCPHDIKVCITKKDNLPKIYTQLAAQAGSKPASNRRKPLTKAEKASRLYLIWGTPPKNKIDLSHPLLPEEYYTLQLILDFIRHCKKRKLHWAILSPTHGVWKDGVKKIGSEKRLREASSDEQEALIKQIQQCAMEYKKLLVYSGRCYDRTDLHRELIQKVNDYNRISLLNSFLDIR</sequence>
<dbReference type="AlphaFoldDB" id="A0A212LYG4"/>
<reference evidence="1" key="1">
    <citation type="submission" date="2016-08" db="EMBL/GenBank/DDBJ databases">
        <authorList>
            <person name="Seilhamer J.J."/>
        </authorList>
    </citation>
    <scope>NUCLEOTIDE SEQUENCE</scope>
    <source>
        <strain evidence="1">86</strain>
    </source>
</reference>
<dbReference type="EMBL" id="FMJE01000005">
    <property type="protein sequence ID" value="SCM82556.1"/>
    <property type="molecule type" value="Genomic_DNA"/>
</dbReference>